<reference evidence="2" key="1">
    <citation type="submission" date="2018-05" db="EMBL/GenBank/DDBJ databases">
        <authorList>
            <person name="Lanie J.A."/>
            <person name="Ng W.-L."/>
            <person name="Kazmierczak K.M."/>
            <person name="Andrzejewski T.M."/>
            <person name="Davidsen T.M."/>
            <person name="Wayne K.J."/>
            <person name="Tettelin H."/>
            <person name="Glass J.I."/>
            <person name="Rusch D."/>
            <person name="Podicherti R."/>
            <person name="Tsui H.-C.T."/>
            <person name="Winkler M.E."/>
        </authorList>
    </citation>
    <scope>NUCLEOTIDE SEQUENCE</scope>
</reference>
<dbReference type="Gene3D" id="3.30.530.20">
    <property type="match status" value="1"/>
</dbReference>
<dbReference type="PANTHER" id="PTHR12901">
    <property type="entry name" value="SPERM PROTEIN HOMOLOG"/>
    <property type="match status" value="1"/>
</dbReference>
<feature type="domain" description="Coenzyme Q-binding protein COQ10 START" evidence="1">
    <location>
        <begin position="10"/>
        <end position="134"/>
    </location>
</feature>
<sequence length="144" mass="16400">MTVIHRSALVEYSVEHMFDIVNDIEQYPQFMQGCISAKVKSQSEHELIGELCLSKAGIRQCFTTKNTLRRPRNIEMKLLEGNFASFNAEWRFEALRRDACKIVFHLEFEYKSGIANFAAEKLFSSSANNLVDALVGRAKQVCSS</sequence>
<dbReference type="GO" id="GO:0045333">
    <property type="term" value="P:cellular respiration"/>
    <property type="evidence" value="ECO:0007669"/>
    <property type="project" value="InterPro"/>
</dbReference>
<dbReference type="GO" id="GO:0048039">
    <property type="term" value="F:ubiquinone binding"/>
    <property type="evidence" value="ECO:0007669"/>
    <property type="project" value="InterPro"/>
</dbReference>
<dbReference type="AlphaFoldDB" id="A0A381QEV6"/>
<dbReference type="PANTHER" id="PTHR12901:SF10">
    <property type="entry name" value="COENZYME Q-BINDING PROTEIN COQ10, MITOCHONDRIAL"/>
    <property type="match status" value="1"/>
</dbReference>
<organism evidence="2">
    <name type="scientific">marine metagenome</name>
    <dbReference type="NCBI Taxonomy" id="408172"/>
    <lineage>
        <taxon>unclassified sequences</taxon>
        <taxon>metagenomes</taxon>
        <taxon>ecological metagenomes</taxon>
    </lineage>
</organism>
<protein>
    <recommendedName>
        <fullName evidence="1">Coenzyme Q-binding protein COQ10 START domain-containing protein</fullName>
    </recommendedName>
</protein>
<gene>
    <name evidence="2" type="ORF">METZ01_LOCUS30690</name>
</gene>
<evidence type="ECO:0000313" key="2">
    <source>
        <dbReference type="EMBL" id="SUZ77836.1"/>
    </source>
</evidence>
<name>A0A381QEV6_9ZZZZ</name>
<dbReference type="Pfam" id="PF03364">
    <property type="entry name" value="Polyketide_cyc"/>
    <property type="match status" value="1"/>
</dbReference>
<proteinExistence type="predicted"/>
<dbReference type="EMBL" id="UINC01001331">
    <property type="protein sequence ID" value="SUZ77836.1"/>
    <property type="molecule type" value="Genomic_DNA"/>
</dbReference>
<dbReference type="InterPro" id="IPR005031">
    <property type="entry name" value="COQ10_START"/>
</dbReference>
<dbReference type="InterPro" id="IPR023393">
    <property type="entry name" value="START-like_dom_sf"/>
</dbReference>
<dbReference type="InterPro" id="IPR044996">
    <property type="entry name" value="COQ10-like"/>
</dbReference>
<accession>A0A381QEV6</accession>
<dbReference type="SUPFAM" id="SSF55961">
    <property type="entry name" value="Bet v1-like"/>
    <property type="match status" value="1"/>
</dbReference>
<dbReference type="CDD" id="cd07813">
    <property type="entry name" value="COQ10p_like"/>
    <property type="match status" value="1"/>
</dbReference>
<evidence type="ECO:0000259" key="1">
    <source>
        <dbReference type="Pfam" id="PF03364"/>
    </source>
</evidence>